<dbReference type="Proteomes" id="UP000694865">
    <property type="component" value="Unplaced"/>
</dbReference>
<evidence type="ECO:0000256" key="7">
    <source>
        <dbReference type="RuleBase" id="RU003435"/>
    </source>
</evidence>
<keyword evidence="4 7" id="KW-0378">Hydrolase</keyword>
<gene>
    <name evidence="11" type="primary">LOC100373471</name>
</gene>
<dbReference type="InterPro" id="IPR024077">
    <property type="entry name" value="Neurolysin/TOP_dom2"/>
</dbReference>
<sequence>MMHVESNMADHYMQFNRLRWDLTPESIKDKTIELIEKAKLVYDAIGSQKNDEITVESTLQALANNDVEYSVQRNMLDFPQHVSPDKDIREASTEADKKLSDFDVEMSMRQDVYDNLVSLREKINMEELEAENKRYLEKLIKHGKRNGLHLEKDVQDTIKALKKRESDIAIDFNKNLNEENTVLEFTDEDLVGMPEDFIKKLDRNAQKKFKVSLKYPDYFPIMRKCRNPETRRKMEYAFNSRCIVENTKILEDLVPLVFQKADLLGYETHAKYILELRMAKKPEAVDKFLKELSEKLRPLQKSELNVMLEYKKEECEKYGLEYDGKINLWDMRYYMTMVEEKKYTVDQNKLKEYFPMEVVTKGLLEIYQELLGLSFVEIKNPPVWAEEVKMFCVTDVASKEFMGHFYLDLYPREGKFGHAACFGLQPSCLYGDGIRQPAVAAMVANFTKPTDDKPSLLTHDEVETFFHEFGHVMHQICARAKFRMFSGTRVERDFVEAPSQMLENWCWEKEPLQRMSSHYKDGKTLPDDMIDTLVKARNANAGIFNLRQILLGSFDQSIHTRAKADTKKVYAELSDTILGIPATPGTNMCASFGHLADGYDAQYYGYLWSEVFCMDMFYTRFRKEGIMNPKVGMDYRRCILEPGGSIDAIDMLKNFLGREPNQESFLISKGLQVE</sequence>
<organism evidence="10 11">
    <name type="scientific">Saccoglossus kowalevskii</name>
    <name type="common">Acorn worm</name>
    <dbReference type="NCBI Taxonomy" id="10224"/>
    <lineage>
        <taxon>Eukaryota</taxon>
        <taxon>Metazoa</taxon>
        <taxon>Hemichordata</taxon>
        <taxon>Enteropneusta</taxon>
        <taxon>Harrimaniidae</taxon>
        <taxon>Saccoglossus</taxon>
    </lineage>
</organism>
<feature type="domain" description="Peptidase M3A/M3B catalytic" evidence="9">
    <location>
        <begin position="221"/>
        <end position="670"/>
    </location>
</feature>
<reference evidence="11" key="1">
    <citation type="submission" date="2025-08" db="UniProtKB">
        <authorList>
            <consortium name="RefSeq"/>
        </authorList>
    </citation>
    <scope>IDENTIFICATION</scope>
    <source>
        <tissue evidence="11">Testes</tissue>
    </source>
</reference>
<dbReference type="InterPro" id="IPR024079">
    <property type="entry name" value="MetalloPept_cat_dom_sf"/>
</dbReference>
<comment type="similarity">
    <text evidence="1 7">Belongs to the peptidase M3 family.</text>
</comment>
<proteinExistence type="inferred from homology"/>
<keyword evidence="2 7" id="KW-0645">Protease</keyword>
<dbReference type="GeneID" id="100373471"/>
<comment type="cofactor">
    <cofactor evidence="7">
        <name>Zn(2+)</name>
        <dbReference type="ChEBI" id="CHEBI:29105"/>
    </cofactor>
    <text evidence="7">Binds 1 zinc ion.</text>
</comment>
<evidence type="ECO:0000256" key="6">
    <source>
        <dbReference type="ARBA" id="ARBA00023049"/>
    </source>
</evidence>
<dbReference type="PANTHER" id="PTHR11804">
    <property type="entry name" value="PROTEASE M3 THIMET OLIGOPEPTIDASE-RELATED"/>
    <property type="match status" value="1"/>
</dbReference>
<evidence type="ECO:0000256" key="2">
    <source>
        <dbReference type="ARBA" id="ARBA00022670"/>
    </source>
</evidence>
<dbReference type="InterPro" id="IPR001567">
    <property type="entry name" value="Pept_M3A_M3B_dom"/>
</dbReference>
<evidence type="ECO:0000313" key="11">
    <source>
        <dbReference type="RefSeq" id="XP_006816599.1"/>
    </source>
</evidence>
<dbReference type="CDD" id="cd06455">
    <property type="entry name" value="M3A_TOP"/>
    <property type="match status" value="1"/>
</dbReference>
<accession>A0ABM0M9A8</accession>
<dbReference type="Pfam" id="PF01432">
    <property type="entry name" value="Peptidase_M3"/>
    <property type="match status" value="1"/>
</dbReference>
<evidence type="ECO:0000256" key="3">
    <source>
        <dbReference type="ARBA" id="ARBA00022723"/>
    </source>
</evidence>
<evidence type="ECO:0000259" key="9">
    <source>
        <dbReference type="Pfam" id="PF01432"/>
    </source>
</evidence>
<evidence type="ECO:0000256" key="4">
    <source>
        <dbReference type="ARBA" id="ARBA00022801"/>
    </source>
</evidence>
<evidence type="ECO:0000256" key="8">
    <source>
        <dbReference type="SAM" id="Coils"/>
    </source>
</evidence>
<dbReference type="Gene3D" id="3.40.390.10">
    <property type="entry name" value="Collagenase (Catalytic Domain)"/>
    <property type="match status" value="1"/>
</dbReference>
<evidence type="ECO:0000256" key="5">
    <source>
        <dbReference type="ARBA" id="ARBA00022833"/>
    </source>
</evidence>
<keyword evidence="6 7" id="KW-0482">Metalloprotease</keyword>
<dbReference type="PANTHER" id="PTHR11804:SF84">
    <property type="entry name" value="SACCHAROLYSIN"/>
    <property type="match status" value="1"/>
</dbReference>
<dbReference type="SUPFAM" id="SSF55486">
    <property type="entry name" value="Metalloproteases ('zincins'), catalytic domain"/>
    <property type="match status" value="1"/>
</dbReference>
<protein>
    <submittedName>
        <fullName evidence="11">LOW QUALITY PROTEIN: thimet oligopeptidase-like</fullName>
    </submittedName>
</protein>
<keyword evidence="5 7" id="KW-0862">Zinc</keyword>
<evidence type="ECO:0000256" key="1">
    <source>
        <dbReference type="ARBA" id="ARBA00006040"/>
    </source>
</evidence>
<dbReference type="InterPro" id="IPR045090">
    <property type="entry name" value="Pept_M3A_M3B"/>
</dbReference>
<dbReference type="RefSeq" id="XP_006816599.1">
    <property type="nucleotide sequence ID" value="XM_006816536.1"/>
</dbReference>
<keyword evidence="10" id="KW-1185">Reference proteome</keyword>
<keyword evidence="3 7" id="KW-0479">Metal-binding</keyword>
<dbReference type="Gene3D" id="1.10.1370.10">
    <property type="entry name" value="Neurolysin, domain 3"/>
    <property type="match status" value="1"/>
</dbReference>
<dbReference type="Gene3D" id="1.20.1050.40">
    <property type="entry name" value="Endopeptidase. Chain P, domain 1"/>
    <property type="match status" value="1"/>
</dbReference>
<evidence type="ECO:0000313" key="10">
    <source>
        <dbReference type="Proteomes" id="UP000694865"/>
    </source>
</evidence>
<keyword evidence="8" id="KW-0175">Coiled coil</keyword>
<dbReference type="InterPro" id="IPR024080">
    <property type="entry name" value="Neurolysin/TOP_N"/>
</dbReference>
<feature type="coiled-coil region" evidence="8">
    <location>
        <begin position="118"/>
        <end position="145"/>
    </location>
</feature>
<name>A0ABM0M9A8_SACKO</name>